<organism evidence="1 2">
    <name type="scientific">Lacinutrix neustonica</name>
    <dbReference type="NCBI Taxonomy" id="2980107"/>
    <lineage>
        <taxon>Bacteria</taxon>
        <taxon>Pseudomonadati</taxon>
        <taxon>Bacteroidota</taxon>
        <taxon>Flavobacteriia</taxon>
        <taxon>Flavobacteriales</taxon>
        <taxon>Flavobacteriaceae</taxon>
        <taxon>Lacinutrix</taxon>
    </lineage>
</organism>
<dbReference type="GO" id="GO:0016757">
    <property type="term" value="F:glycosyltransferase activity"/>
    <property type="evidence" value="ECO:0007669"/>
    <property type="project" value="UniProtKB-KW"/>
</dbReference>
<accession>A0A9E8MUS3</accession>
<reference evidence="1" key="1">
    <citation type="submission" date="2022-11" db="EMBL/GenBank/DDBJ databases">
        <title>Lacinutrix neustonica HL-RS19T sp. nov., isolated from the surface microlayer sample of brackish Lake Shihwa.</title>
        <authorList>
            <person name="Choi J.Y."/>
            <person name="Hwang C.Y."/>
        </authorList>
    </citation>
    <scope>NUCLEOTIDE SEQUENCE</scope>
    <source>
        <strain evidence="1">HL-RS19</strain>
    </source>
</reference>
<dbReference type="Proteomes" id="UP001164705">
    <property type="component" value="Chromosome"/>
</dbReference>
<dbReference type="Gene3D" id="3.40.50.2000">
    <property type="entry name" value="Glycogen Phosphorylase B"/>
    <property type="match status" value="2"/>
</dbReference>
<dbReference type="InterPro" id="IPR050194">
    <property type="entry name" value="Glycosyltransferase_grp1"/>
</dbReference>
<evidence type="ECO:0000313" key="2">
    <source>
        <dbReference type="Proteomes" id="UP001164705"/>
    </source>
</evidence>
<dbReference type="Pfam" id="PF13692">
    <property type="entry name" value="Glyco_trans_1_4"/>
    <property type="match status" value="1"/>
</dbReference>
<dbReference type="AlphaFoldDB" id="A0A9E8MUS3"/>
<proteinExistence type="predicted"/>
<dbReference type="SUPFAM" id="SSF53756">
    <property type="entry name" value="UDP-Glycosyltransferase/glycogen phosphorylase"/>
    <property type="match status" value="1"/>
</dbReference>
<keyword evidence="1" id="KW-0328">Glycosyltransferase</keyword>
<dbReference type="RefSeq" id="WP_267676531.1">
    <property type="nucleotide sequence ID" value="NZ_CP113088.1"/>
</dbReference>
<keyword evidence="1" id="KW-0808">Transferase</keyword>
<dbReference type="PANTHER" id="PTHR45947:SF3">
    <property type="entry name" value="SULFOQUINOVOSYL TRANSFERASE SQD2"/>
    <property type="match status" value="1"/>
</dbReference>
<name>A0A9E8MUS3_9FLAO</name>
<sequence>MKVLIVNTYDTGGAGKASARLHMGLLDANIDSKLLLAVKNNDFPESFLLRPKGRKTFIQKIENKLFKILKEFKIVKTRRKNKKERFVAKRSTGLELYTYPDSNFDITASDLYKEADLINLHWVSNFLDYKQFFTKNTKPVVWTLHDMNPFSGGEHYKETFLGINDQGKPINRQLSTLEKEQFKSILKIKTEALEPVENLHFVTLCHWMTNEIKQSGFFSKFPVTCIPNGINTTIFKPRHKEYSRDLLQLSCSKKVVLFVADSISNHRKGYAFLKRAFNLIEDENIILLAIGAKTNLLMNNNKVVELGHIKNEQLLSVAYSAADVFVIPSLMDNLPNTVLEALLCGTPVIGFPVGGIRDMIQNGKNGLITNTISVAALSQAINAFFKTGVQLTSEEIRQDALTKYDQKIQANNYIELFKKILKKP</sequence>
<dbReference type="PANTHER" id="PTHR45947">
    <property type="entry name" value="SULFOQUINOVOSYL TRANSFERASE SQD2"/>
    <property type="match status" value="1"/>
</dbReference>
<protein>
    <submittedName>
        <fullName evidence="1">Glycosyltransferase</fullName>
        <ecNumber evidence="1">2.4.-.-</ecNumber>
    </submittedName>
</protein>
<evidence type="ECO:0000313" key="1">
    <source>
        <dbReference type="EMBL" id="WAC01933.1"/>
    </source>
</evidence>
<gene>
    <name evidence="1" type="ORF">N7U66_19140</name>
</gene>
<dbReference type="EC" id="2.4.-.-" evidence="1"/>
<keyword evidence="2" id="KW-1185">Reference proteome</keyword>
<dbReference type="EMBL" id="CP113088">
    <property type="protein sequence ID" value="WAC01933.1"/>
    <property type="molecule type" value="Genomic_DNA"/>
</dbReference>
<dbReference type="KEGG" id="lnu:N7U66_19140"/>